<dbReference type="Proteomes" id="UP000322873">
    <property type="component" value="Unassembled WGS sequence"/>
</dbReference>
<feature type="compositionally biased region" description="Polar residues" evidence="1">
    <location>
        <begin position="209"/>
        <end position="228"/>
    </location>
</feature>
<feature type="region of interest" description="Disordered" evidence="1">
    <location>
        <begin position="96"/>
        <end position="130"/>
    </location>
</feature>
<evidence type="ECO:0000256" key="1">
    <source>
        <dbReference type="SAM" id="MobiDB-lite"/>
    </source>
</evidence>
<gene>
    <name evidence="2" type="ORF">EYC84_002683</name>
</gene>
<feature type="region of interest" description="Disordered" evidence="1">
    <location>
        <begin position="362"/>
        <end position="456"/>
    </location>
</feature>
<evidence type="ECO:0000313" key="2">
    <source>
        <dbReference type="EMBL" id="KAA8570393.1"/>
    </source>
</evidence>
<name>A0A5M9JPS3_MONFR</name>
<accession>A0A5M9JPS3</accession>
<feature type="region of interest" description="Disordered" evidence="1">
    <location>
        <begin position="42"/>
        <end position="65"/>
    </location>
</feature>
<feature type="region of interest" description="Disordered" evidence="1">
    <location>
        <begin position="287"/>
        <end position="350"/>
    </location>
</feature>
<dbReference type="EMBL" id="VICG01000007">
    <property type="protein sequence ID" value="KAA8570393.1"/>
    <property type="molecule type" value="Genomic_DNA"/>
</dbReference>
<protein>
    <submittedName>
        <fullName evidence="2">Uncharacterized protein</fullName>
    </submittedName>
</protein>
<feature type="compositionally biased region" description="Polar residues" evidence="1">
    <location>
        <begin position="338"/>
        <end position="350"/>
    </location>
</feature>
<reference evidence="2 3" key="1">
    <citation type="submission" date="2019-06" db="EMBL/GenBank/DDBJ databases">
        <title>Genome Sequence of the Brown Rot Fungal Pathogen Monilinia fructicola.</title>
        <authorList>
            <person name="De Miccolis Angelini R.M."/>
            <person name="Landi L."/>
            <person name="Abate D."/>
            <person name="Pollastro S."/>
            <person name="Romanazzi G."/>
            <person name="Faretra F."/>
        </authorList>
    </citation>
    <scope>NUCLEOTIDE SEQUENCE [LARGE SCALE GENOMIC DNA]</scope>
    <source>
        <strain evidence="2 3">Mfrc123</strain>
    </source>
</reference>
<dbReference type="AlphaFoldDB" id="A0A5M9JPS3"/>
<keyword evidence="3" id="KW-1185">Reference proteome</keyword>
<feature type="compositionally biased region" description="Basic and acidic residues" evidence="1">
    <location>
        <begin position="365"/>
        <end position="393"/>
    </location>
</feature>
<evidence type="ECO:0000313" key="3">
    <source>
        <dbReference type="Proteomes" id="UP000322873"/>
    </source>
</evidence>
<proteinExistence type="predicted"/>
<organism evidence="2 3">
    <name type="scientific">Monilinia fructicola</name>
    <name type="common">Brown rot fungus</name>
    <name type="synonym">Ciboria fructicola</name>
    <dbReference type="NCBI Taxonomy" id="38448"/>
    <lineage>
        <taxon>Eukaryota</taxon>
        <taxon>Fungi</taxon>
        <taxon>Dikarya</taxon>
        <taxon>Ascomycota</taxon>
        <taxon>Pezizomycotina</taxon>
        <taxon>Leotiomycetes</taxon>
        <taxon>Helotiales</taxon>
        <taxon>Sclerotiniaceae</taxon>
        <taxon>Monilinia</taxon>
    </lineage>
</organism>
<comment type="caution">
    <text evidence="2">The sequence shown here is derived from an EMBL/GenBank/DDBJ whole genome shotgun (WGS) entry which is preliminary data.</text>
</comment>
<feature type="compositionally biased region" description="Basic and acidic residues" evidence="1">
    <location>
        <begin position="287"/>
        <end position="304"/>
    </location>
</feature>
<feature type="compositionally biased region" description="Basic and acidic residues" evidence="1">
    <location>
        <begin position="430"/>
        <end position="447"/>
    </location>
</feature>
<sequence>MATAPPNMEGTSSVENVWRRISWSKRDLKIDTSLGTTDRVVESTPGEAITPPVSPGTVLDPDTVLYSNAGPSRSIDGVVYGAADTTKPAEKMNANTTTAHKFTPPVSPDNFSLPEGDVRNGGESGSAVTSTLASAEMSGGVGFVESSGSDAEIDADIDTDTGADTGAHTPHSYTNTTALPSPITVIYSPLTRDSHHDSDDKLSDVNDEQIGSSRTSSSQKDDTQTGSSEPFRRRVEPHIKEIVEGRDSQDWAWECVSEVSENEVHGGRNRTRNASWHIEDVEVERKEKEKEMRERRVSESESGKRMGFWKGRGKERGDSVLYESNGGEGAGVGSGSSTLPTSMGTFNEGFSWQPRRMMCGKGKAKASERQRCKSDGELLSNREEERENGDEKRRRTWANLGRKPNFRKAPVAETSTDGEIEPIVESGSHQLERGQERERRNMDRRTNWPDADLDGVSYSMNGIVVADRKVKEDTRGSKFRIFTRAISSKKNQ</sequence>
<feature type="region of interest" description="Disordered" evidence="1">
    <location>
        <begin position="153"/>
        <end position="237"/>
    </location>
</feature>
<feature type="compositionally biased region" description="Basic and acidic residues" evidence="1">
    <location>
        <begin position="192"/>
        <end position="204"/>
    </location>
</feature>